<evidence type="ECO:0000256" key="1">
    <source>
        <dbReference type="SAM" id="MobiDB-lite"/>
    </source>
</evidence>
<feature type="region of interest" description="Disordered" evidence="1">
    <location>
        <begin position="36"/>
        <end position="105"/>
    </location>
</feature>
<proteinExistence type="predicted"/>
<sequence>MMGRDSHDPTSFHSSIALLQERFRQLQRVKEMREERELQKMLNEPKQFSSNTNTSISSSTYHNSNNSILSHPELIMPSRSPPHVSLSLWPTSQGKQEDYRSTQTPVSMNYAHSRSMQVSWKNANDCDSGADSGVDTSLHL</sequence>
<organism evidence="2 3">
    <name type="scientific">Glycine soja</name>
    <name type="common">Wild soybean</name>
    <dbReference type="NCBI Taxonomy" id="3848"/>
    <lineage>
        <taxon>Eukaryota</taxon>
        <taxon>Viridiplantae</taxon>
        <taxon>Streptophyta</taxon>
        <taxon>Embryophyta</taxon>
        <taxon>Tracheophyta</taxon>
        <taxon>Spermatophyta</taxon>
        <taxon>Magnoliopsida</taxon>
        <taxon>eudicotyledons</taxon>
        <taxon>Gunneridae</taxon>
        <taxon>Pentapetalae</taxon>
        <taxon>rosids</taxon>
        <taxon>fabids</taxon>
        <taxon>Fabales</taxon>
        <taxon>Fabaceae</taxon>
        <taxon>Papilionoideae</taxon>
        <taxon>50 kb inversion clade</taxon>
        <taxon>NPAAA clade</taxon>
        <taxon>indigoferoid/millettioid clade</taxon>
        <taxon>Phaseoleae</taxon>
        <taxon>Glycine</taxon>
        <taxon>Glycine subgen. Soja</taxon>
    </lineage>
</organism>
<accession>A0A445IVK3</accession>
<evidence type="ECO:0000313" key="3">
    <source>
        <dbReference type="Proteomes" id="UP000289340"/>
    </source>
</evidence>
<dbReference type="Proteomes" id="UP000289340">
    <property type="component" value="Chromosome 9"/>
</dbReference>
<dbReference type="PANTHER" id="PTHR34570">
    <property type="entry name" value="OS03G0593100 PROTEIN"/>
    <property type="match status" value="1"/>
</dbReference>
<dbReference type="PANTHER" id="PTHR34570:SF7">
    <property type="entry name" value="GENOME ASSEMBLY, CHROMOSOME: A08"/>
    <property type="match status" value="1"/>
</dbReference>
<gene>
    <name evidence="2" type="ORF">D0Y65_022851</name>
</gene>
<feature type="compositionally biased region" description="Low complexity" evidence="1">
    <location>
        <begin position="49"/>
        <end position="67"/>
    </location>
</feature>
<protein>
    <submittedName>
        <fullName evidence="2">Uncharacterized protein</fullName>
    </submittedName>
</protein>
<evidence type="ECO:0000313" key="2">
    <source>
        <dbReference type="EMBL" id="RZB90080.1"/>
    </source>
</evidence>
<keyword evidence="3" id="KW-1185">Reference proteome</keyword>
<dbReference type="AlphaFoldDB" id="A0A445IVK3"/>
<reference evidence="2 3" key="1">
    <citation type="submission" date="2018-09" db="EMBL/GenBank/DDBJ databases">
        <title>A high-quality reference genome of wild soybean provides a powerful tool to mine soybean genomes.</title>
        <authorList>
            <person name="Xie M."/>
            <person name="Chung C.Y.L."/>
            <person name="Li M.-W."/>
            <person name="Wong F.-L."/>
            <person name="Chan T.-F."/>
            <person name="Lam H.-M."/>
        </authorList>
    </citation>
    <scope>NUCLEOTIDE SEQUENCE [LARGE SCALE GENOMIC DNA]</scope>
    <source>
        <strain evidence="3">cv. W05</strain>
        <tissue evidence="2">Hypocotyl of etiolated seedlings</tissue>
    </source>
</reference>
<dbReference type="EMBL" id="QZWG01000009">
    <property type="protein sequence ID" value="RZB90080.1"/>
    <property type="molecule type" value="Genomic_DNA"/>
</dbReference>
<name>A0A445IVK3_GLYSO</name>
<comment type="caution">
    <text evidence="2">The sequence shown here is derived from an EMBL/GenBank/DDBJ whole genome shotgun (WGS) entry which is preliminary data.</text>
</comment>